<protein>
    <submittedName>
        <fullName evidence="1">Uncharacterized protein</fullName>
    </submittedName>
</protein>
<evidence type="ECO:0000313" key="1">
    <source>
        <dbReference type="EMBL" id="KAI9509242.1"/>
    </source>
</evidence>
<accession>A0ACC0UCL4</accession>
<gene>
    <name evidence="1" type="ORF">F5148DRAFT_1188855</name>
</gene>
<keyword evidence="2" id="KW-1185">Reference proteome</keyword>
<reference evidence="1" key="1">
    <citation type="submission" date="2021-03" db="EMBL/GenBank/DDBJ databases">
        <title>Evolutionary priming and transition to the ectomycorrhizal habit in an iconic lineage of mushroom-forming fungi: is preadaptation a requirement?</title>
        <authorList>
            <consortium name="DOE Joint Genome Institute"/>
            <person name="Looney B.P."/>
            <person name="Miyauchi S."/>
            <person name="Morin E."/>
            <person name="Drula E."/>
            <person name="Courty P.E."/>
            <person name="Chicoki N."/>
            <person name="Fauchery L."/>
            <person name="Kohler A."/>
            <person name="Kuo A."/>
            <person name="LaButti K."/>
            <person name="Pangilinan J."/>
            <person name="Lipzen A."/>
            <person name="Riley R."/>
            <person name="Andreopoulos W."/>
            <person name="He G."/>
            <person name="Johnson J."/>
            <person name="Barry K.W."/>
            <person name="Grigoriev I.V."/>
            <person name="Nagy L."/>
            <person name="Hibbett D."/>
            <person name="Henrissat B."/>
            <person name="Matheny P.B."/>
            <person name="Labbe J."/>
            <person name="Martin A.F."/>
        </authorList>
    </citation>
    <scope>NUCLEOTIDE SEQUENCE</scope>
    <source>
        <strain evidence="1">BPL698</strain>
    </source>
</reference>
<organism evidence="1 2">
    <name type="scientific">Russula earlei</name>
    <dbReference type="NCBI Taxonomy" id="71964"/>
    <lineage>
        <taxon>Eukaryota</taxon>
        <taxon>Fungi</taxon>
        <taxon>Dikarya</taxon>
        <taxon>Basidiomycota</taxon>
        <taxon>Agaricomycotina</taxon>
        <taxon>Agaricomycetes</taxon>
        <taxon>Russulales</taxon>
        <taxon>Russulaceae</taxon>
        <taxon>Russula</taxon>
    </lineage>
</organism>
<evidence type="ECO:0000313" key="2">
    <source>
        <dbReference type="Proteomes" id="UP001207468"/>
    </source>
</evidence>
<comment type="caution">
    <text evidence="1">The sequence shown here is derived from an EMBL/GenBank/DDBJ whole genome shotgun (WGS) entry which is preliminary data.</text>
</comment>
<dbReference type="EMBL" id="JAGFNK010000068">
    <property type="protein sequence ID" value="KAI9509242.1"/>
    <property type="molecule type" value="Genomic_DNA"/>
</dbReference>
<name>A0ACC0UCL4_9AGAM</name>
<proteinExistence type="predicted"/>
<dbReference type="Proteomes" id="UP001207468">
    <property type="component" value="Unassembled WGS sequence"/>
</dbReference>
<sequence>MRCSWQYASRERFKSNKIRARGEVFANNSVIFSALKICPQCIGLFCLTGIGLIPGVSLTRIVRLFSNSFLTFPSSSITGMLKIWYYKRRTRHLRFRDILYVHLSFSLLAWQTSVKVRQARDAPLLLGSLYATCQLCTCTAV</sequence>